<keyword evidence="4 6" id="KW-1133">Transmembrane helix</keyword>
<feature type="domain" description="EamA" evidence="7">
    <location>
        <begin position="18"/>
        <end position="152"/>
    </location>
</feature>
<feature type="transmembrane region" description="Helical" evidence="6">
    <location>
        <begin position="102"/>
        <end position="124"/>
    </location>
</feature>
<keyword evidence="3 6" id="KW-0812">Transmembrane</keyword>
<dbReference type="Proteomes" id="UP000238479">
    <property type="component" value="Chromosome 2"/>
</dbReference>
<dbReference type="STRING" id="74649.A0A2P6S579"/>
<comment type="subcellular location">
    <subcellularLocation>
        <location evidence="1 6">Membrane</location>
        <topology evidence="1 6">Multi-pass membrane protein</topology>
    </subcellularLocation>
</comment>
<dbReference type="GO" id="GO:0022857">
    <property type="term" value="F:transmembrane transporter activity"/>
    <property type="evidence" value="ECO:0007669"/>
    <property type="project" value="InterPro"/>
</dbReference>
<evidence type="ECO:0000313" key="8">
    <source>
        <dbReference type="EMBL" id="PRQ53828.1"/>
    </source>
</evidence>
<organism evidence="8 9">
    <name type="scientific">Rosa chinensis</name>
    <name type="common">China rose</name>
    <dbReference type="NCBI Taxonomy" id="74649"/>
    <lineage>
        <taxon>Eukaryota</taxon>
        <taxon>Viridiplantae</taxon>
        <taxon>Streptophyta</taxon>
        <taxon>Embryophyta</taxon>
        <taxon>Tracheophyta</taxon>
        <taxon>Spermatophyta</taxon>
        <taxon>Magnoliopsida</taxon>
        <taxon>eudicotyledons</taxon>
        <taxon>Gunneridae</taxon>
        <taxon>Pentapetalae</taxon>
        <taxon>rosids</taxon>
        <taxon>fabids</taxon>
        <taxon>Rosales</taxon>
        <taxon>Rosaceae</taxon>
        <taxon>Rosoideae</taxon>
        <taxon>Rosoideae incertae sedis</taxon>
        <taxon>Rosa</taxon>
    </lineage>
</organism>
<protein>
    <recommendedName>
        <fullName evidence="6">WAT1-related protein</fullName>
    </recommendedName>
</protein>
<evidence type="ECO:0000313" key="9">
    <source>
        <dbReference type="Proteomes" id="UP000238479"/>
    </source>
</evidence>
<comment type="similarity">
    <text evidence="2 6">Belongs to the drug/metabolite transporter (DMT) superfamily. Plant drug/metabolite exporter (P-DME) (TC 2.A.7.4) family.</text>
</comment>
<sequence>MEWMSGHKDVLPFTTMIIVECIKVGSGVFFKAAALRGLSYYVLIVYSYAIATILLLPLLFIFRRTGLPPFKLSLIFKLFLLGIIGFSGSLCVYKGIEYSSPTLASAIGNLSPAFIFILAVTFSMERLNWRSRSTRAKVMGTLVSISGALVVVLYKAPNNSITYDSIHSRNVRKEWVKGGLLLTLGYLLFSMWAILQTHIMKTYPDELVLAFLYNLCGTIVSAPTCLIAEKNLIAWILTPGIPLLATIYPVRNYPVVLT</sequence>
<feature type="transmembrane region" description="Helical" evidence="6">
    <location>
        <begin position="136"/>
        <end position="155"/>
    </location>
</feature>
<keyword evidence="5 6" id="KW-0472">Membrane</keyword>
<evidence type="ECO:0000256" key="4">
    <source>
        <dbReference type="ARBA" id="ARBA00022989"/>
    </source>
</evidence>
<evidence type="ECO:0000256" key="1">
    <source>
        <dbReference type="ARBA" id="ARBA00004141"/>
    </source>
</evidence>
<feature type="transmembrane region" description="Helical" evidence="6">
    <location>
        <begin position="40"/>
        <end position="62"/>
    </location>
</feature>
<dbReference type="AlphaFoldDB" id="A0A2P6S579"/>
<proteinExistence type="inferred from homology"/>
<dbReference type="Pfam" id="PF00892">
    <property type="entry name" value="EamA"/>
    <property type="match status" value="1"/>
</dbReference>
<dbReference type="InterPro" id="IPR030184">
    <property type="entry name" value="WAT1-related"/>
</dbReference>
<feature type="transmembrane region" description="Helical" evidence="6">
    <location>
        <begin position="232"/>
        <end position="250"/>
    </location>
</feature>
<comment type="caution">
    <text evidence="8">The sequence shown here is derived from an EMBL/GenBank/DDBJ whole genome shotgun (WGS) entry which is preliminary data.</text>
</comment>
<keyword evidence="9" id="KW-1185">Reference proteome</keyword>
<dbReference type="SUPFAM" id="SSF103481">
    <property type="entry name" value="Multidrug resistance efflux transporter EmrE"/>
    <property type="match status" value="1"/>
</dbReference>
<reference evidence="8 9" key="1">
    <citation type="journal article" date="2018" name="Nat. Genet.">
        <title>The Rosa genome provides new insights in the design of modern roses.</title>
        <authorList>
            <person name="Bendahmane M."/>
        </authorList>
    </citation>
    <scope>NUCLEOTIDE SEQUENCE [LARGE SCALE GENOMIC DNA]</scope>
    <source>
        <strain evidence="9">cv. Old Blush</strain>
    </source>
</reference>
<evidence type="ECO:0000256" key="3">
    <source>
        <dbReference type="ARBA" id="ARBA00022692"/>
    </source>
</evidence>
<dbReference type="InterPro" id="IPR000620">
    <property type="entry name" value="EamA_dom"/>
</dbReference>
<dbReference type="EMBL" id="PDCK01000040">
    <property type="protein sequence ID" value="PRQ53828.1"/>
    <property type="molecule type" value="Genomic_DNA"/>
</dbReference>
<feature type="transmembrane region" description="Helical" evidence="6">
    <location>
        <begin position="207"/>
        <end position="226"/>
    </location>
</feature>
<feature type="transmembrane region" description="Helical" evidence="6">
    <location>
        <begin position="175"/>
        <end position="195"/>
    </location>
</feature>
<dbReference type="GO" id="GO:0016020">
    <property type="term" value="C:membrane"/>
    <property type="evidence" value="ECO:0007669"/>
    <property type="project" value="UniProtKB-SubCell"/>
</dbReference>
<evidence type="ECO:0000256" key="2">
    <source>
        <dbReference type="ARBA" id="ARBA00007635"/>
    </source>
</evidence>
<dbReference type="Gramene" id="PRQ53828">
    <property type="protein sequence ID" value="PRQ53828"/>
    <property type="gene ID" value="RchiOBHm_Chr2g0170791"/>
</dbReference>
<evidence type="ECO:0000259" key="7">
    <source>
        <dbReference type="Pfam" id="PF00892"/>
    </source>
</evidence>
<name>A0A2P6S579_ROSCH</name>
<evidence type="ECO:0000256" key="5">
    <source>
        <dbReference type="ARBA" id="ARBA00023136"/>
    </source>
</evidence>
<evidence type="ECO:0000256" key="6">
    <source>
        <dbReference type="RuleBase" id="RU363077"/>
    </source>
</evidence>
<feature type="transmembrane region" description="Helical" evidence="6">
    <location>
        <begin position="74"/>
        <end position="96"/>
    </location>
</feature>
<dbReference type="PANTHER" id="PTHR31218">
    <property type="entry name" value="WAT1-RELATED PROTEIN"/>
    <property type="match status" value="1"/>
</dbReference>
<accession>A0A2P6S579</accession>
<dbReference type="InterPro" id="IPR037185">
    <property type="entry name" value="EmrE-like"/>
</dbReference>
<gene>
    <name evidence="8" type="ORF">RchiOBHm_Chr2g0170791</name>
</gene>
<feature type="transmembrane region" description="Helical" evidence="6">
    <location>
        <begin position="12"/>
        <end position="34"/>
    </location>
</feature>